<dbReference type="Gene3D" id="1.10.510.10">
    <property type="entry name" value="Transferase(Phosphotransferase) domain 1"/>
    <property type="match status" value="1"/>
</dbReference>
<reference evidence="2" key="1">
    <citation type="submission" date="2021-02" db="EMBL/GenBank/DDBJ databases">
        <title>First Annotated Genome of the Yellow-green Alga Tribonema minus.</title>
        <authorList>
            <person name="Mahan K.M."/>
        </authorList>
    </citation>
    <scope>NUCLEOTIDE SEQUENCE</scope>
    <source>
        <strain evidence="2">UTEX B ZZ1240</strain>
    </source>
</reference>
<dbReference type="PANTHER" id="PTHR44329">
    <property type="entry name" value="SERINE/THREONINE-PROTEIN KINASE TNNI3K-RELATED"/>
    <property type="match status" value="1"/>
</dbReference>
<keyword evidence="3" id="KW-1185">Reference proteome</keyword>
<proteinExistence type="predicted"/>
<protein>
    <submittedName>
        <fullName evidence="2">Kinase-like domain-containing protein</fullName>
    </submittedName>
</protein>
<dbReference type="PROSITE" id="PS50011">
    <property type="entry name" value="PROTEIN_KINASE_DOM"/>
    <property type="match status" value="1"/>
</dbReference>
<dbReference type="EMBL" id="JAFCMP010000223">
    <property type="protein sequence ID" value="KAG5182939.1"/>
    <property type="molecule type" value="Genomic_DNA"/>
</dbReference>
<name>A0A835YY42_9STRA</name>
<keyword evidence="2" id="KW-0808">Transferase</keyword>
<comment type="caution">
    <text evidence="2">The sequence shown here is derived from an EMBL/GenBank/DDBJ whole genome shotgun (WGS) entry which is preliminary data.</text>
</comment>
<gene>
    <name evidence="2" type="ORF">JKP88DRAFT_157631</name>
</gene>
<dbReference type="AlphaFoldDB" id="A0A835YY42"/>
<accession>A0A835YY42</accession>
<organism evidence="2 3">
    <name type="scientific">Tribonema minus</name>
    <dbReference type="NCBI Taxonomy" id="303371"/>
    <lineage>
        <taxon>Eukaryota</taxon>
        <taxon>Sar</taxon>
        <taxon>Stramenopiles</taxon>
        <taxon>Ochrophyta</taxon>
        <taxon>PX clade</taxon>
        <taxon>Xanthophyceae</taxon>
        <taxon>Tribonematales</taxon>
        <taxon>Tribonemataceae</taxon>
        <taxon>Tribonema</taxon>
    </lineage>
</organism>
<dbReference type="InterPro" id="IPR000719">
    <property type="entry name" value="Prot_kinase_dom"/>
</dbReference>
<dbReference type="SMART" id="SM00220">
    <property type="entry name" value="S_TKc"/>
    <property type="match status" value="1"/>
</dbReference>
<sequence>MIRTRSSRNLSALRCEITQEDTSLLSVLSCRDSWKMIGAGSQGQVYEATWLGAPVAVKVTWDDGTAEAEAAAHERLRHPNIVALYCASPRMLIMELMRGSLSDFIRGSPEPTSSTKWKMVADVLRAVHYLDHAGAVHGDIKVDNVMVGHDALLKLGDFGSCRIDGAPSPEGSATAKFLPVTQWCKLSRTASEAASTDRYAVACVALCVMKWVDDPLEACGVEWAERTIMEAEDRDAVIGEVIRQATVGARAILSQMPHAAYHTLFSMFTAVDDQRSIGDALHSLV</sequence>
<evidence type="ECO:0000313" key="2">
    <source>
        <dbReference type="EMBL" id="KAG5182939.1"/>
    </source>
</evidence>
<dbReference type="CDD" id="cd00180">
    <property type="entry name" value="PKc"/>
    <property type="match status" value="1"/>
</dbReference>
<feature type="domain" description="Protein kinase" evidence="1">
    <location>
        <begin position="31"/>
        <end position="285"/>
    </location>
</feature>
<dbReference type="InterPro" id="IPR011009">
    <property type="entry name" value="Kinase-like_dom_sf"/>
</dbReference>
<dbReference type="Pfam" id="PF07714">
    <property type="entry name" value="PK_Tyr_Ser-Thr"/>
    <property type="match status" value="1"/>
</dbReference>
<dbReference type="GO" id="GO:0004674">
    <property type="term" value="F:protein serine/threonine kinase activity"/>
    <property type="evidence" value="ECO:0007669"/>
    <property type="project" value="TreeGrafter"/>
</dbReference>
<dbReference type="SUPFAM" id="SSF56112">
    <property type="entry name" value="Protein kinase-like (PK-like)"/>
    <property type="match status" value="1"/>
</dbReference>
<dbReference type="OrthoDB" id="5986190at2759"/>
<dbReference type="InterPro" id="IPR051681">
    <property type="entry name" value="Ser/Thr_Kinases-Pseudokinases"/>
</dbReference>
<evidence type="ECO:0000313" key="3">
    <source>
        <dbReference type="Proteomes" id="UP000664859"/>
    </source>
</evidence>
<dbReference type="GO" id="GO:0005524">
    <property type="term" value="F:ATP binding"/>
    <property type="evidence" value="ECO:0007669"/>
    <property type="project" value="InterPro"/>
</dbReference>
<dbReference type="InterPro" id="IPR001245">
    <property type="entry name" value="Ser-Thr/Tyr_kinase_cat_dom"/>
</dbReference>
<keyword evidence="2" id="KW-0418">Kinase</keyword>
<evidence type="ECO:0000259" key="1">
    <source>
        <dbReference type="PROSITE" id="PS50011"/>
    </source>
</evidence>
<dbReference type="Proteomes" id="UP000664859">
    <property type="component" value="Unassembled WGS sequence"/>
</dbReference>